<evidence type="ECO:0000313" key="3">
    <source>
        <dbReference type="EMBL" id="MFC4196272.1"/>
    </source>
</evidence>
<evidence type="ECO:0000256" key="1">
    <source>
        <dbReference type="ARBA" id="ARBA00022612"/>
    </source>
</evidence>
<keyword evidence="2" id="KW-0231">Viral genome packaging</keyword>
<dbReference type="PANTHER" id="PTHR41328">
    <property type="entry name" value="TERMINASE SMALL SUBUNIT-RELATED"/>
    <property type="match status" value="1"/>
</dbReference>
<protein>
    <submittedName>
        <fullName evidence="3">Terminase small subunit</fullName>
    </submittedName>
</protein>
<dbReference type="InterPro" id="IPR052404">
    <property type="entry name" value="SPP1-like_terminase"/>
</dbReference>
<dbReference type="Gene3D" id="1.10.10.1400">
    <property type="entry name" value="Terminase, small subunit, N-terminal DNA-binding domain, HTH motif"/>
    <property type="match status" value="1"/>
</dbReference>
<dbReference type="InterPro" id="IPR038713">
    <property type="entry name" value="Terminase_Gp1_N_sf"/>
</dbReference>
<evidence type="ECO:0000256" key="2">
    <source>
        <dbReference type="ARBA" id="ARBA00023219"/>
    </source>
</evidence>
<dbReference type="InterPro" id="IPR005335">
    <property type="entry name" value="Terminase_ssu"/>
</dbReference>
<evidence type="ECO:0000313" key="4">
    <source>
        <dbReference type="Proteomes" id="UP001595792"/>
    </source>
</evidence>
<organism evidence="3 4">
    <name type="scientific">Pedobacter jamesrossensis</name>
    <dbReference type="NCBI Taxonomy" id="1908238"/>
    <lineage>
        <taxon>Bacteria</taxon>
        <taxon>Pseudomonadati</taxon>
        <taxon>Bacteroidota</taxon>
        <taxon>Sphingobacteriia</taxon>
        <taxon>Sphingobacteriales</taxon>
        <taxon>Sphingobacteriaceae</taxon>
        <taxon>Pedobacter</taxon>
    </lineage>
</organism>
<name>A0ABV8NKS0_9SPHI</name>
<dbReference type="EMBL" id="JBHSBY010000031">
    <property type="protein sequence ID" value="MFC4196272.1"/>
    <property type="molecule type" value="Genomic_DNA"/>
</dbReference>
<proteinExistence type="predicted"/>
<sequence>MTHKQKKFISEYLKLGNATEAAKFAGYSKKTAYSAGQRLLKNVEIIDEISKYHKIAVENAEITVTRVINMIKNIALNGKIESNRLRAMDLLMRHLGAYTDELKIISSMKDHEVDALVNRLLAKLN</sequence>
<dbReference type="PANTHER" id="PTHR41328:SF2">
    <property type="entry name" value="TERMINASE SMALL SUBUNIT"/>
    <property type="match status" value="1"/>
</dbReference>
<keyword evidence="4" id="KW-1185">Reference proteome</keyword>
<keyword evidence="1" id="KW-1188">Viral release from host cell</keyword>
<dbReference type="Pfam" id="PF03592">
    <property type="entry name" value="Terminase_2"/>
    <property type="match status" value="1"/>
</dbReference>
<dbReference type="Proteomes" id="UP001595792">
    <property type="component" value="Unassembled WGS sequence"/>
</dbReference>
<accession>A0ABV8NKS0</accession>
<dbReference type="RefSeq" id="WP_378959594.1">
    <property type="nucleotide sequence ID" value="NZ_JBHRXC010000001.1"/>
</dbReference>
<gene>
    <name evidence="3" type="ORF">ACFOUY_06150</name>
</gene>
<reference evidence="4" key="1">
    <citation type="journal article" date="2019" name="Int. J. Syst. Evol. Microbiol.">
        <title>The Global Catalogue of Microorganisms (GCM) 10K type strain sequencing project: providing services to taxonomists for standard genome sequencing and annotation.</title>
        <authorList>
            <consortium name="The Broad Institute Genomics Platform"/>
            <consortium name="The Broad Institute Genome Sequencing Center for Infectious Disease"/>
            <person name="Wu L."/>
            <person name="Ma J."/>
        </authorList>
    </citation>
    <scope>NUCLEOTIDE SEQUENCE [LARGE SCALE GENOMIC DNA]</scope>
    <source>
        <strain evidence="4">CCM 8689</strain>
    </source>
</reference>
<comment type="caution">
    <text evidence="3">The sequence shown here is derived from an EMBL/GenBank/DDBJ whole genome shotgun (WGS) entry which is preliminary data.</text>
</comment>